<dbReference type="InterPro" id="IPR013656">
    <property type="entry name" value="PAS_4"/>
</dbReference>
<dbReference type="PROSITE" id="PS50112">
    <property type="entry name" value="PAS"/>
    <property type="match status" value="1"/>
</dbReference>
<dbReference type="Gene3D" id="3.30.450.40">
    <property type="match status" value="2"/>
</dbReference>
<dbReference type="GO" id="GO:0004673">
    <property type="term" value="F:protein histidine kinase activity"/>
    <property type="evidence" value="ECO:0007669"/>
    <property type="project" value="UniProtKB-EC"/>
</dbReference>
<evidence type="ECO:0000256" key="3">
    <source>
        <dbReference type="ARBA" id="ARBA00022553"/>
    </source>
</evidence>
<reference evidence="8 9" key="1">
    <citation type="submission" date="2015-08" db="EMBL/GenBank/DDBJ databases">
        <title>Genomes of Isolates from Cabo Rojo, PR.</title>
        <authorList>
            <person name="Sanchez-Nieves R.L."/>
            <person name="Montalvo-Rodriguez R."/>
        </authorList>
    </citation>
    <scope>NUCLEOTIDE SEQUENCE [LARGE SCALE GENOMIC DNA]</scope>
    <source>
        <strain evidence="8 9">5</strain>
    </source>
</reference>
<keyword evidence="9" id="KW-1185">Reference proteome</keyword>
<evidence type="ECO:0000313" key="8">
    <source>
        <dbReference type="EMBL" id="KOX93281.1"/>
    </source>
</evidence>
<name>A0A0M9ALT8_9EURY</name>
<feature type="domain" description="Histidine kinase" evidence="6">
    <location>
        <begin position="626"/>
        <end position="827"/>
    </location>
</feature>
<feature type="domain" description="PAS" evidence="7">
    <location>
        <begin position="186"/>
        <end position="256"/>
    </location>
</feature>
<dbReference type="Gene3D" id="3.30.450.20">
    <property type="entry name" value="PAS domain"/>
    <property type="match status" value="1"/>
</dbReference>
<dbReference type="AlphaFoldDB" id="A0A0M9ALT8"/>
<sequence>MTSRQRRVQTLYEISLAIETRGSIEETADQALAAYLQKLNCSVGGVFEISASSDGAEPTLVTSIPANPIRNKLFRSAREHLVEIVSGARRDFSRRSDRTAESAAVASESTTVRRFVDSLPATGTVDGSGTYYLFDLPGFGVMILGKQGGSLDVETISALDPLNSRLAQACRSNRRERALRRQRDRFEAIFAAAAEPTVEVVVTEDETERIHRANDAFRSTFGYPNDSLRGQSLNELITPEDQPVETDSLVKTLETGEPFQQEVQRETADGVGYFIFTAVPVTATERTEYFGVYVDITDQRERELTLQELYVAAQDILTEGSRHRICQTVVRTVESVLGHSSVGVHLYDRDSGALEPIVTSAAVRERLSEGSITYSDRDSVVWKAYEREELIRIDDIAAFDGRFPSHKTPVGSALIVPVGSHGVVVTSAPERNSFDDEDVYFLQVLSQLTAIGLDRQLSEEGLRTTQETARRALRERSHEEMVESVLTDIPEALNMPLMGIWKHRPAQQRLEPVAATDHSKRLLRDLPSFLNGDSLAWQAFEDDTTLVAADVATDPDAYNPETPIEEEVIVPIGDFGVLIAGSAYAESFSELDAEILDSLGTNLEAITEVIDSRQDIDLLNQVIARILRHNVRNKLTAIMGYTSQIEAKAEEPIRGYAERVLENCRDLEKTSKHAKEMRKIVNSRNETTTVALEQEVHSAASTVDGEFPNGELEVDVCDAATVTAHPELETALAHLIRNGFEHNDSDAPAVEVAVRRSDEDVRIEISDNGPGIDPYELDVIDQHGESALEHGSGAGLWIVDRVVRYSEAALEIDTEDGTTATIAFPGH</sequence>
<dbReference type="STRING" id="1765655.AMR74_16195"/>
<evidence type="ECO:0000256" key="4">
    <source>
        <dbReference type="ARBA" id="ARBA00022679"/>
    </source>
</evidence>
<dbReference type="InterPro" id="IPR052162">
    <property type="entry name" value="Sensor_kinase/Photoreceptor"/>
</dbReference>
<dbReference type="SMART" id="SM00091">
    <property type="entry name" value="PAS"/>
    <property type="match status" value="1"/>
</dbReference>
<organism evidence="8 9">
    <name type="scientific">Halorubrum tropicale</name>
    <dbReference type="NCBI Taxonomy" id="1765655"/>
    <lineage>
        <taxon>Archaea</taxon>
        <taxon>Methanobacteriati</taxon>
        <taxon>Methanobacteriota</taxon>
        <taxon>Stenosarchaea group</taxon>
        <taxon>Halobacteria</taxon>
        <taxon>Halobacteriales</taxon>
        <taxon>Haloferacaceae</taxon>
        <taxon>Halorubrum</taxon>
    </lineage>
</organism>
<dbReference type="SUPFAM" id="SSF55785">
    <property type="entry name" value="PYP-like sensor domain (PAS domain)"/>
    <property type="match status" value="1"/>
</dbReference>
<dbReference type="PATRIC" id="fig|1705389.3.peg.1724"/>
<dbReference type="SUPFAM" id="SSF55781">
    <property type="entry name" value="GAF domain-like"/>
    <property type="match status" value="2"/>
</dbReference>
<evidence type="ECO:0000256" key="5">
    <source>
        <dbReference type="ARBA" id="ARBA00022777"/>
    </source>
</evidence>
<gene>
    <name evidence="8" type="ORF">AMR74_16195</name>
</gene>
<dbReference type="Gene3D" id="3.30.565.10">
    <property type="entry name" value="Histidine kinase-like ATPase, C-terminal domain"/>
    <property type="match status" value="1"/>
</dbReference>
<dbReference type="OrthoDB" id="200505at2157"/>
<dbReference type="EC" id="2.7.13.3" evidence="2"/>
<dbReference type="InterPro" id="IPR036890">
    <property type="entry name" value="HATPase_C_sf"/>
</dbReference>
<evidence type="ECO:0000256" key="2">
    <source>
        <dbReference type="ARBA" id="ARBA00012438"/>
    </source>
</evidence>
<dbReference type="InterPro" id="IPR000014">
    <property type="entry name" value="PAS"/>
</dbReference>
<dbReference type="CDD" id="cd00130">
    <property type="entry name" value="PAS"/>
    <property type="match status" value="1"/>
</dbReference>
<dbReference type="InterPro" id="IPR003018">
    <property type="entry name" value="GAF"/>
</dbReference>
<dbReference type="InterPro" id="IPR029016">
    <property type="entry name" value="GAF-like_dom_sf"/>
</dbReference>
<evidence type="ECO:0000259" key="7">
    <source>
        <dbReference type="PROSITE" id="PS50112"/>
    </source>
</evidence>
<dbReference type="InterPro" id="IPR035965">
    <property type="entry name" value="PAS-like_dom_sf"/>
</dbReference>
<protein>
    <recommendedName>
        <fullName evidence="2">histidine kinase</fullName>
        <ecNumber evidence="2">2.7.13.3</ecNumber>
    </recommendedName>
</protein>
<evidence type="ECO:0000256" key="1">
    <source>
        <dbReference type="ARBA" id="ARBA00000085"/>
    </source>
</evidence>
<dbReference type="PANTHER" id="PTHR43304">
    <property type="entry name" value="PHYTOCHROME-LIKE PROTEIN CPH1"/>
    <property type="match status" value="1"/>
</dbReference>
<dbReference type="PROSITE" id="PS50109">
    <property type="entry name" value="HIS_KIN"/>
    <property type="match status" value="1"/>
</dbReference>
<accession>A0A0M9ALT8</accession>
<dbReference type="Pfam" id="PF08448">
    <property type="entry name" value="PAS_4"/>
    <property type="match status" value="1"/>
</dbReference>
<keyword evidence="3" id="KW-0597">Phosphoprotein</keyword>
<evidence type="ECO:0000259" key="6">
    <source>
        <dbReference type="PROSITE" id="PS50109"/>
    </source>
</evidence>
<dbReference type="RefSeq" id="WP_053773082.1">
    <property type="nucleotide sequence ID" value="NZ_LIST01000011.1"/>
</dbReference>
<evidence type="ECO:0000313" key="9">
    <source>
        <dbReference type="Proteomes" id="UP000037747"/>
    </source>
</evidence>
<dbReference type="InterPro" id="IPR003594">
    <property type="entry name" value="HATPase_dom"/>
</dbReference>
<dbReference type="Pfam" id="PF02518">
    <property type="entry name" value="HATPase_c"/>
    <property type="match status" value="1"/>
</dbReference>
<dbReference type="Proteomes" id="UP000037747">
    <property type="component" value="Unassembled WGS sequence"/>
</dbReference>
<dbReference type="PANTHER" id="PTHR43304:SF1">
    <property type="entry name" value="PAC DOMAIN-CONTAINING PROTEIN"/>
    <property type="match status" value="1"/>
</dbReference>
<proteinExistence type="predicted"/>
<dbReference type="Pfam" id="PF13185">
    <property type="entry name" value="GAF_2"/>
    <property type="match status" value="2"/>
</dbReference>
<comment type="catalytic activity">
    <reaction evidence="1">
        <text>ATP + protein L-histidine = ADP + protein N-phospho-L-histidine.</text>
        <dbReference type="EC" id="2.7.13.3"/>
    </reaction>
</comment>
<dbReference type="SMART" id="SM00065">
    <property type="entry name" value="GAF"/>
    <property type="match status" value="2"/>
</dbReference>
<dbReference type="SMART" id="SM00387">
    <property type="entry name" value="HATPase_c"/>
    <property type="match status" value="1"/>
</dbReference>
<dbReference type="EMBL" id="LIST01000011">
    <property type="protein sequence ID" value="KOX93281.1"/>
    <property type="molecule type" value="Genomic_DNA"/>
</dbReference>
<dbReference type="NCBIfam" id="TIGR00229">
    <property type="entry name" value="sensory_box"/>
    <property type="match status" value="1"/>
</dbReference>
<dbReference type="InterPro" id="IPR005467">
    <property type="entry name" value="His_kinase_dom"/>
</dbReference>
<comment type="caution">
    <text evidence="8">The sequence shown here is derived from an EMBL/GenBank/DDBJ whole genome shotgun (WGS) entry which is preliminary data.</text>
</comment>
<keyword evidence="4" id="KW-0808">Transferase</keyword>
<dbReference type="SUPFAM" id="SSF55874">
    <property type="entry name" value="ATPase domain of HSP90 chaperone/DNA topoisomerase II/histidine kinase"/>
    <property type="match status" value="1"/>
</dbReference>
<keyword evidence="5" id="KW-0418">Kinase</keyword>